<comment type="similarity">
    <text evidence="1">Belongs to the histone H3 family.</text>
</comment>
<dbReference type="InterPro" id="IPR007125">
    <property type="entry name" value="H2A/H2B/H3"/>
</dbReference>
<dbReference type="GO" id="GO:0046982">
    <property type="term" value="F:protein heterodimerization activity"/>
    <property type="evidence" value="ECO:0007669"/>
    <property type="project" value="InterPro"/>
</dbReference>
<sequence length="183" mass="20583">MARTKTPAKSSRDLYYSSQHTTSVCSQSGAKSPTTSKADRSRQQKTLNASHNKTQSNRKSIPKKHTSKRGTDVFVQKSTAVVDKSGKKKNIKFKILRDIRFLQSTVHNLIPKRPFSRVVREIMQNCTSNIFYFSSTALEALQEAAEIYLTCLFADCNLLAHHAKRITIKPIDMALALNLRGNP</sequence>
<proteinExistence type="inferred from homology"/>
<dbReference type="PANTHER" id="PTHR11426">
    <property type="entry name" value="HISTONE H3"/>
    <property type="match status" value="1"/>
</dbReference>
<evidence type="ECO:0000256" key="2">
    <source>
        <dbReference type="SAM" id="MobiDB-lite"/>
    </source>
</evidence>
<dbReference type="CDD" id="cd22911">
    <property type="entry name" value="HFD_H3"/>
    <property type="match status" value="1"/>
</dbReference>
<dbReference type="GO" id="GO:0003677">
    <property type="term" value="F:DNA binding"/>
    <property type="evidence" value="ECO:0007669"/>
    <property type="project" value="InterPro"/>
</dbReference>
<gene>
    <name evidence="4" type="ORF">WA026_000098</name>
</gene>
<dbReference type="Proteomes" id="UP001431783">
    <property type="component" value="Unassembled WGS sequence"/>
</dbReference>
<dbReference type="Gene3D" id="1.10.20.10">
    <property type="entry name" value="Histone, subunit A"/>
    <property type="match status" value="1"/>
</dbReference>
<feature type="domain" description="Core Histone H2A/H2B/H3" evidence="3">
    <location>
        <begin position="94"/>
        <end position="178"/>
    </location>
</feature>
<feature type="compositionally biased region" description="Polar residues" evidence="2">
    <location>
        <begin position="44"/>
        <end position="59"/>
    </location>
</feature>
<evidence type="ECO:0000313" key="4">
    <source>
        <dbReference type="EMBL" id="KAK9887782.1"/>
    </source>
</evidence>
<dbReference type="Pfam" id="PF00125">
    <property type="entry name" value="Histone"/>
    <property type="match status" value="1"/>
</dbReference>
<dbReference type="GO" id="GO:0000786">
    <property type="term" value="C:nucleosome"/>
    <property type="evidence" value="ECO:0007669"/>
    <property type="project" value="InterPro"/>
</dbReference>
<comment type="caution">
    <text evidence="4">The sequence shown here is derived from an EMBL/GenBank/DDBJ whole genome shotgun (WGS) entry which is preliminary data.</text>
</comment>
<evidence type="ECO:0000313" key="5">
    <source>
        <dbReference type="Proteomes" id="UP001431783"/>
    </source>
</evidence>
<feature type="region of interest" description="Disordered" evidence="2">
    <location>
        <begin position="1"/>
        <end position="70"/>
    </location>
</feature>
<protein>
    <recommendedName>
        <fullName evidence="3">Core Histone H2A/H2B/H3 domain-containing protein</fullName>
    </recommendedName>
</protein>
<feature type="compositionally biased region" description="Polar residues" evidence="2">
    <location>
        <begin position="16"/>
        <end position="36"/>
    </location>
</feature>
<dbReference type="SUPFAM" id="SSF47113">
    <property type="entry name" value="Histone-fold"/>
    <property type="match status" value="1"/>
</dbReference>
<keyword evidence="5" id="KW-1185">Reference proteome</keyword>
<evidence type="ECO:0000259" key="3">
    <source>
        <dbReference type="Pfam" id="PF00125"/>
    </source>
</evidence>
<dbReference type="AlphaFoldDB" id="A0AAW1V4Y1"/>
<accession>A0AAW1V4Y1</accession>
<reference evidence="4 5" key="1">
    <citation type="submission" date="2023-03" db="EMBL/GenBank/DDBJ databases">
        <title>Genome insight into feeding habits of ladybird beetles.</title>
        <authorList>
            <person name="Li H.-S."/>
            <person name="Huang Y.-H."/>
            <person name="Pang H."/>
        </authorList>
    </citation>
    <scope>NUCLEOTIDE SEQUENCE [LARGE SCALE GENOMIC DNA]</scope>
    <source>
        <strain evidence="4">SYSU_2023b</strain>
        <tissue evidence="4">Whole body</tissue>
    </source>
</reference>
<dbReference type="GO" id="GO:0030527">
    <property type="term" value="F:structural constituent of chromatin"/>
    <property type="evidence" value="ECO:0007669"/>
    <property type="project" value="InterPro"/>
</dbReference>
<evidence type="ECO:0000256" key="1">
    <source>
        <dbReference type="ARBA" id="ARBA00010343"/>
    </source>
</evidence>
<dbReference type="SMART" id="SM00428">
    <property type="entry name" value="H3"/>
    <property type="match status" value="1"/>
</dbReference>
<dbReference type="EMBL" id="JARQZJ010000121">
    <property type="protein sequence ID" value="KAK9887782.1"/>
    <property type="molecule type" value="Genomic_DNA"/>
</dbReference>
<organism evidence="4 5">
    <name type="scientific">Henosepilachna vigintioctopunctata</name>
    <dbReference type="NCBI Taxonomy" id="420089"/>
    <lineage>
        <taxon>Eukaryota</taxon>
        <taxon>Metazoa</taxon>
        <taxon>Ecdysozoa</taxon>
        <taxon>Arthropoda</taxon>
        <taxon>Hexapoda</taxon>
        <taxon>Insecta</taxon>
        <taxon>Pterygota</taxon>
        <taxon>Neoptera</taxon>
        <taxon>Endopterygota</taxon>
        <taxon>Coleoptera</taxon>
        <taxon>Polyphaga</taxon>
        <taxon>Cucujiformia</taxon>
        <taxon>Coccinelloidea</taxon>
        <taxon>Coccinellidae</taxon>
        <taxon>Epilachninae</taxon>
        <taxon>Epilachnini</taxon>
        <taxon>Henosepilachna</taxon>
    </lineage>
</organism>
<dbReference type="InterPro" id="IPR009072">
    <property type="entry name" value="Histone-fold"/>
</dbReference>
<dbReference type="InterPro" id="IPR000164">
    <property type="entry name" value="Histone_H3/CENP-A"/>
</dbReference>
<name>A0AAW1V4Y1_9CUCU</name>